<dbReference type="InterPro" id="IPR027267">
    <property type="entry name" value="AH/BAR_dom_sf"/>
</dbReference>
<sequence>MLSGRSAAEKAERRAAKTQSLYVATPSSMPTSSSLPATRSAFLQHNNNNPQLYAGGGQSPFSQQQQQQQQPLYSSVVATGSPFPSNYHHTSNTPTKSPKKGRPFSMMFLHPHDEAHKQQQEGYDQHQQQQQHHPHQQSFQQSTYPQHQALNESDEDAALAAAAAGAGGGDNQSLHSTVVDFVESDLRDADADTKQLIAHLTDLDSGLPILLERIKQNLHSCKDLVSFLKKRSVMEAEYGTSLLKLSSGMRETYRQQQPEGSSFYSAGNGSSGGNSSGTYIGASSNSNSTPAVAHYKQGSYGDGWNHILEMHERMGNNRLELSRDLQVLSEELSAIYKETDRSRKQFKEAGAKQERIVQEHEQNLDKAKQKYDSLTEEWERAILQKSADPFAAKKTVNKGMTMSIFRQPKSVSQLHKQEEEARAKATVAHEQYKTQLAKTNDMRQYYFSKILPSILKNLKDTIDESDLSLQYYLMRYGYMSEDYMMKDAVILNPINGSDLGLRDRVDMINKDTDLQAFIQTYSVKANTVTKSAAPYQEYLMSTQAQSIINPKPIFGCDLAEQLIRDEADLPEIVVKCTEAIERFGMDVRGIYRVSGITSATNRLRSAFDRDCSAVDLSSEENCGDINSVASVLKTWFRELPDPLLTRQLYPEFIRAASIEDPAMQLMNLHQVTNQLPDPNYATLKFLMCHLNKVQANQEVNKMGASNLGLIFGPTLTNTSGDGDAVTNLADMGLQCRIIESLLNNYGAIFDIDDEEEEGADRGEYQEQEESVAVEGEGEDDYVEQEFGHPQQHRHQHQNYQRGGGMMVHPIDEDDEDADFQNEVTEGFAAVNLRDDGAQPNGEYGYEGQQGGLGQHQPNGYDRTSQDAFEEDFGPRGGSDDVGGGGGAGEQYEHGSAETSPTQRA</sequence>
<protein>
    <recommendedName>
        <fullName evidence="9">RhoGAP-domain-containing protein</fullName>
    </recommendedName>
</protein>
<feature type="region of interest" description="Disordered" evidence="4">
    <location>
        <begin position="830"/>
        <end position="904"/>
    </location>
</feature>
<feature type="compositionally biased region" description="Low complexity" evidence="4">
    <location>
        <begin position="120"/>
        <end position="141"/>
    </location>
</feature>
<feature type="compositionally biased region" description="Polar residues" evidence="4">
    <location>
        <begin position="71"/>
        <end position="96"/>
    </location>
</feature>
<keyword evidence="2 3" id="KW-0175">Coiled coil</keyword>
<feature type="domain" description="Rho-GAP" evidence="5">
    <location>
        <begin position="556"/>
        <end position="749"/>
    </location>
</feature>
<dbReference type="Gene3D" id="1.20.1270.60">
    <property type="entry name" value="Arfaptin homology (AH) domain/BAR domain"/>
    <property type="match status" value="1"/>
</dbReference>
<dbReference type="GO" id="GO:0005096">
    <property type="term" value="F:GTPase activator activity"/>
    <property type="evidence" value="ECO:0007669"/>
    <property type="project" value="UniProtKB-KW"/>
</dbReference>
<dbReference type="PROSITE" id="PS51741">
    <property type="entry name" value="F_BAR"/>
    <property type="match status" value="1"/>
</dbReference>
<evidence type="ECO:0000256" key="1">
    <source>
        <dbReference type="ARBA" id="ARBA00022468"/>
    </source>
</evidence>
<dbReference type="InterPro" id="IPR000198">
    <property type="entry name" value="RhoGAP_dom"/>
</dbReference>
<keyword evidence="1" id="KW-0343">GTPase activation</keyword>
<evidence type="ECO:0000256" key="4">
    <source>
        <dbReference type="SAM" id="MobiDB-lite"/>
    </source>
</evidence>
<dbReference type="Pfam" id="PF00611">
    <property type="entry name" value="FCH"/>
    <property type="match status" value="1"/>
</dbReference>
<dbReference type="Proteomes" id="UP000748756">
    <property type="component" value="Unassembled WGS sequence"/>
</dbReference>
<feature type="coiled-coil region" evidence="3">
    <location>
        <begin position="350"/>
        <end position="384"/>
    </location>
</feature>
<evidence type="ECO:0000313" key="8">
    <source>
        <dbReference type="Proteomes" id="UP000748756"/>
    </source>
</evidence>
<dbReference type="Gene3D" id="1.10.555.10">
    <property type="entry name" value="Rho GTPase activation protein"/>
    <property type="match status" value="1"/>
</dbReference>
<feature type="compositionally biased region" description="Acidic residues" evidence="4">
    <location>
        <begin position="765"/>
        <end position="779"/>
    </location>
</feature>
<accession>A0A9P5S4V4</accession>
<dbReference type="PROSITE" id="PS50238">
    <property type="entry name" value="RHOGAP"/>
    <property type="match status" value="1"/>
</dbReference>
<feature type="region of interest" description="Disordered" evidence="4">
    <location>
        <begin position="1"/>
        <end position="146"/>
    </location>
</feature>
<feature type="compositionally biased region" description="Polar residues" evidence="4">
    <location>
        <begin position="41"/>
        <end position="51"/>
    </location>
</feature>
<proteinExistence type="predicted"/>
<dbReference type="PANTHER" id="PTHR23176">
    <property type="entry name" value="RHO/RAC/CDC GTPASE-ACTIVATING PROTEIN"/>
    <property type="match status" value="1"/>
</dbReference>
<dbReference type="EMBL" id="JAAAUQ010000090">
    <property type="protein sequence ID" value="KAF9154942.1"/>
    <property type="molecule type" value="Genomic_DNA"/>
</dbReference>
<evidence type="ECO:0008006" key="9">
    <source>
        <dbReference type="Google" id="ProtNLM"/>
    </source>
</evidence>
<feature type="compositionally biased region" description="Low complexity" evidence="4">
    <location>
        <begin position="25"/>
        <end position="38"/>
    </location>
</feature>
<organism evidence="7 8">
    <name type="scientific">Linnemannia schmuckeri</name>
    <dbReference type="NCBI Taxonomy" id="64567"/>
    <lineage>
        <taxon>Eukaryota</taxon>
        <taxon>Fungi</taxon>
        <taxon>Fungi incertae sedis</taxon>
        <taxon>Mucoromycota</taxon>
        <taxon>Mortierellomycotina</taxon>
        <taxon>Mortierellomycetes</taxon>
        <taxon>Mortierellales</taxon>
        <taxon>Mortierellaceae</taxon>
        <taxon>Linnemannia</taxon>
    </lineage>
</organism>
<dbReference type="AlphaFoldDB" id="A0A9P5S4V4"/>
<dbReference type="InterPro" id="IPR001060">
    <property type="entry name" value="FCH_dom"/>
</dbReference>
<feature type="domain" description="F-BAR" evidence="6">
    <location>
        <begin position="194"/>
        <end position="513"/>
    </location>
</feature>
<dbReference type="OrthoDB" id="79452at2759"/>
<evidence type="ECO:0000256" key="3">
    <source>
        <dbReference type="SAM" id="Coils"/>
    </source>
</evidence>
<evidence type="ECO:0000256" key="2">
    <source>
        <dbReference type="PROSITE-ProRule" id="PRU01077"/>
    </source>
</evidence>
<gene>
    <name evidence="7" type="ORF">BG015_011540</name>
</gene>
<dbReference type="SUPFAM" id="SSF48350">
    <property type="entry name" value="GTPase activation domain, GAP"/>
    <property type="match status" value="1"/>
</dbReference>
<dbReference type="Pfam" id="PF00620">
    <property type="entry name" value="RhoGAP"/>
    <property type="match status" value="1"/>
</dbReference>
<comment type="caution">
    <text evidence="7">The sequence shown here is derived from an EMBL/GenBank/DDBJ whole genome shotgun (WGS) entry which is preliminary data.</text>
</comment>
<dbReference type="SUPFAM" id="SSF103657">
    <property type="entry name" value="BAR/IMD domain-like"/>
    <property type="match status" value="1"/>
</dbReference>
<feature type="region of interest" description="Disordered" evidence="4">
    <location>
        <begin position="250"/>
        <end position="269"/>
    </location>
</feature>
<dbReference type="SMART" id="SM00324">
    <property type="entry name" value="RhoGAP"/>
    <property type="match status" value="1"/>
</dbReference>
<feature type="compositionally biased region" description="Basic and acidic residues" evidence="4">
    <location>
        <begin position="110"/>
        <end position="119"/>
    </location>
</feature>
<name>A0A9P5S4V4_9FUNG</name>
<dbReference type="PANTHER" id="PTHR23176:SF129">
    <property type="entry name" value="RHO GTPASE ACTIVATING PROTEIN AT 16F, ISOFORM E-RELATED"/>
    <property type="match status" value="1"/>
</dbReference>
<feature type="compositionally biased region" description="Gly residues" evidence="4">
    <location>
        <begin position="874"/>
        <end position="888"/>
    </location>
</feature>
<dbReference type="SMART" id="SM00055">
    <property type="entry name" value="FCH"/>
    <property type="match status" value="1"/>
</dbReference>
<evidence type="ECO:0000259" key="5">
    <source>
        <dbReference type="PROSITE" id="PS50238"/>
    </source>
</evidence>
<dbReference type="GO" id="GO:0007165">
    <property type="term" value="P:signal transduction"/>
    <property type="evidence" value="ECO:0007669"/>
    <property type="project" value="InterPro"/>
</dbReference>
<evidence type="ECO:0000313" key="7">
    <source>
        <dbReference type="EMBL" id="KAF9154942.1"/>
    </source>
</evidence>
<dbReference type="InterPro" id="IPR008936">
    <property type="entry name" value="Rho_GTPase_activation_prot"/>
</dbReference>
<feature type="region of interest" description="Disordered" evidence="4">
    <location>
        <begin position="756"/>
        <end position="779"/>
    </location>
</feature>
<dbReference type="InterPro" id="IPR050729">
    <property type="entry name" value="Rho-GAP"/>
</dbReference>
<evidence type="ECO:0000259" key="6">
    <source>
        <dbReference type="PROSITE" id="PS51741"/>
    </source>
</evidence>
<dbReference type="InterPro" id="IPR031160">
    <property type="entry name" value="F_BAR_dom"/>
</dbReference>
<reference evidence="7" key="1">
    <citation type="journal article" date="2020" name="Fungal Divers.">
        <title>Resolving the Mortierellaceae phylogeny through synthesis of multi-gene phylogenetics and phylogenomics.</title>
        <authorList>
            <person name="Vandepol N."/>
            <person name="Liber J."/>
            <person name="Desiro A."/>
            <person name="Na H."/>
            <person name="Kennedy M."/>
            <person name="Barry K."/>
            <person name="Grigoriev I.V."/>
            <person name="Miller A.N."/>
            <person name="O'Donnell K."/>
            <person name="Stajich J.E."/>
            <person name="Bonito G."/>
        </authorList>
    </citation>
    <scope>NUCLEOTIDE SEQUENCE</scope>
    <source>
        <strain evidence="7">NRRL 6426</strain>
    </source>
</reference>
<keyword evidence="8" id="KW-1185">Reference proteome</keyword>
<dbReference type="GO" id="GO:0005737">
    <property type="term" value="C:cytoplasm"/>
    <property type="evidence" value="ECO:0007669"/>
    <property type="project" value="TreeGrafter"/>
</dbReference>